<feature type="compositionally biased region" description="Acidic residues" evidence="1">
    <location>
        <begin position="237"/>
        <end position="250"/>
    </location>
</feature>
<evidence type="ECO:0000313" key="3">
    <source>
        <dbReference type="Proteomes" id="UP001221757"/>
    </source>
</evidence>
<gene>
    <name evidence="2" type="ORF">B0H17DRAFT_1146873</name>
</gene>
<comment type="caution">
    <text evidence="2">The sequence shown here is derived from an EMBL/GenBank/DDBJ whole genome shotgun (WGS) entry which is preliminary data.</text>
</comment>
<reference evidence="2" key="1">
    <citation type="submission" date="2023-03" db="EMBL/GenBank/DDBJ databases">
        <title>Massive genome expansion in bonnet fungi (Mycena s.s.) driven by repeated elements and novel gene families across ecological guilds.</title>
        <authorList>
            <consortium name="Lawrence Berkeley National Laboratory"/>
            <person name="Harder C.B."/>
            <person name="Miyauchi S."/>
            <person name="Viragh M."/>
            <person name="Kuo A."/>
            <person name="Thoen E."/>
            <person name="Andreopoulos B."/>
            <person name="Lu D."/>
            <person name="Skrede I."/>
            <person name="Drula E."/>
            <person name="Henrissat B."/>
            <person name="Morin E."/>
            <person name="Kohler A."/>
            <person name="Barry K."/>
            <person name="LaButti K."/>
            <person name="Morin E."/>
            <person name="Salamov A."/>
            <person name="Lipzen A."/>
            <person name="Mereny Z."/>
            <person name="Hegedus B."/>
            <person name="Baldrian P."/>
            <person name="Stursova M."/>
            <person name="Weitz H."/>
            <person name="Taylor A."/>
            <person name="Grigoriev I.V."/>
            <person name="Nagy L.G."/>
            <person name="Martin F."/>
            <person name="Kauserud H."/>
        </authorList>
    </citation>
    <scope>NUCLEOTIDE SEQUENCE</scope>
    <source>
        <strain evidence="2">CBHHK067</strain>
    </source>
</reference>
<evidence type="ECO:0000256" key="1">
    <source>
        <dbReference type="SAM" id="MobiDB-lite"/>
    </source>
</evidence>
<feature type="region of interest" description="Disordered" evidence="1">
    <location>
        <begin position="234"/>
        <end position="303"/>
    </location>
</feature>
<sequence length="321" mass="36975">MVQIYEGFESDQFTRSPQPLVDEGLKFPPECKVETRLRNTGAEVRIARSPGKPIISSQKYRGGPTGLLEINLLQRAHRYGEIEYGANMYQQFYSLLPTVMIENDRQPERQANNVPDHEPRDPEVESEVEYQKRRRREISKKHYQLNADKKKNKRGKKRQPQNAEETLDWERAEADATNVLTQMLTQKRAVSVLPQSSDEELAEDLIDTRPKDLDLRAKLDADWKRFLQRQIDKGEPYVEESDSQSTDDEGNVAANTGSATARQIPETSGHQKKEYVLSASGRLKMRMCTPPPGSPPPEELEERIPSFYDKLWARVERPRPN</sequence>
<accession>A0AAD7G4E1</accession>
<feature type="compositionally biased region" description="Basic residues" evidence="1">
    <location>
        <begin position="150"/>
        <end position="159"/>
    </location>
</feature>
<dbReference type="Proteomes" id="UP001221757">
    <property type="component" value="Unassembled WGS sequence"/>
</dbReference>
<feature type="region of interest" description="Disordered" evidence="1">
    <location>
        <begin position="108"/>
        <end position="170"/>
    </location>
</feature>
<keyword evidence="3" id="KW-1185">Reference proteome</keyword>
<proteinExistence type="predicted"/>
<dbReference type="AlphaFoldDB" id="A0AAD7G4E1"/>
<organism evidence="2 3">
    <name type="scientific">Mycena rosella</name>
    <name type="common">Pink bonnet</name>
    <name type="synonym">Agaricus rosellus</name>
    <dbReference type="NCBI Taxonomy" id="1033263"/>
    <lineage>
        <taxon>Eukaryota</taxon>
        <taxon>Fungi</taxon>
        <taxon>Dikarya</taxon>
        <taxon>Basidiomycota</taxon>
        <taxon>Agaricomycotina</taxon>
        <taxon>Agaricomycetes</taxon>
        <taxon>Agaricomycetidae</taxon>
        <taxon>Agaricales</taxon>
        <taxon>Marasmiineae</taxon>
        <taxon>Mycenaceae</taxon>
        <taxon>Mycena</taxon>
    </lineage>
</organism>
<evidence type="ECO:0000313" key="2">
    <source>
        <dbReference type="EMBL" id="KAJ7654202.1"/>
    </source>
</evidence>
<dbReference type="EMBL" id="JARKIE010000326">
    <property type="protein sequence ID" value="KAJ7654202.1"/>
    <property type="molecule type" value="Genomic_DNA"/>
</dbReference>
<protein>
    <submittedName>
        <fullName evidence="2">Uncharacterized protein</fullName>
    </submittedName>
</protein>
<feature type="compositionally biased region" description="Polar residues" evidence="1">
    <location>
        <begin position="253"/>
        <end position="268"/>
    </location>
</feature>
<name>A0AAD7G4E1_MYCRO</name>
<feature type="compositionally biased region" description="Basic residues" evidence="1">
    <location>
        <begin position="132"/>
        <end position="143"/>
    </location>
</feature>